<dbReference type="NCBIfam" id="NF009118">
    <property type="entry name" value="PRK12469.1"/>
    <property type="match status" value="1"/>
</dbReference>
<dbReference type="PANTHER" id="PTHR32248:SF4">
    <property type="entry name" value="RNA POLYMERASE SIGMA-54 FACTOR"/>
    <property type="match status" value="1"/>
</dbReference>
<dbReference type="RefSeq" id="WP_046152776.1">
    <property type="nucleotide sequence ID" value="NZ_CP139170.1"/>
</dbReference>
<comment type="function">
    <text evidence="9">Sigma factors are initiation factors that promote the attachment of RNA polymerase to specific initiation sites and are then released.</text>
</comment>
<dbReference type="NCBIfam" id="TIGR02395">
    <property type="entry name" value="rpoN_sigma"/>
    <property type="match status" value="1"/>
</dbReference>
<dbReference type="Gene3D" id="1.10.10.60">
    <property type="entry name" value="Homeodomain-like"/>
    <property type="match status" value="1"/>
</dbReference>
<dbReference type="Pfam" id="PF00309">
    <property type="entry name" value="Sigma54_AID"/>
    <property type="match status" value="1"/>
</dbReference>
<evidence type="ECO:0000313" key="13">
    <source>
        <dbReference type="EMBL" id="KKB63955.1"/>
    </source>
</evidence>
<dbReference type="PROSITE" id="PS50044">
    <property type="entry name" value="SIGMA54_3"/>
    <property type="match status" value="1"/>
</dbReference>
<comment type="caution">
    <text evidence="13">The sequence shown here is derived from an EMBL/GenBank/DDBJ whole genome shotgun (WGS) entry which is preliminary data.</text>
</comment>
<dbReference type="GO" id="GO:0003677">
    <property type="term" value="F:DNA binding"/>
    <property type="evidence" value="ECO:0007669"/>
    <property type="project" value="UniProtKB-KW"/>
</dbReference>
<dbReference type="PROSITE" id="PS00718">
    <property type="entry name" value="SIGMA54_2"/>
    <property type="match status" value="1"/>
</dbReference>
<dbReference type="EMBL" id="LAQU01000007">
    <property type="protein sequence ID" value="KKB63955.1"/>
    <property type="molecule type" value="Genomic_DNA"/>
</dbReference>
<dbReference type="GO" id="GO:0006352">
    <property type="term" value="P:DNA-templated transcription initiation"/>
    <property type="evidence" value="ECO:0007669"/>
    <property type="project" value="InterPro"/>
</dbReference>
<dbReference type="Gene3D" id="1.10.10.1330">
    <property type="entry name" value="RNA polymerase sigma-54 factor, core-binding domain"/>
    <property type="match status" value="1"/>
</dbReference>
<evidence type="ECO:0000256" key="9">
    <source>
        <dbReference type="PIRNR" id="PIRNR000774"/>
    </source>
</evidence>
<dbReference type="InterPro" id="IPR038709">
    <property type="entry name" value="RpoN_core-bd_sf"/>
</dbReference>
<dbReference type="PRINTS" id="PR00045">
    <property type="entry name" value="SIGMA54FCT"/>
</dbReference>
<evidence type="ECO:0000259" key="11">
    <source>
        <dbReference type="Pfam" id="PF04552"/>
    </source>
</evidence>
<feature type="domain" description="RNA polymerase sigma factor 54 DNA-binding" evidence="11">
    <location>
        <begin position="367"/>
        <end position="522"/>
    </location>
</feature>
<dbReference type="GO" id="GO:0016779">
    <property type="term" value="F:nucleotidyltransferase activity"/>
    <property type="evidence" value="ECO:0007669"/>
    <property type="project" value="UniProtKB-KW"/>
</dbReference>
<keyword evidence="6 9" id="KW-0731">Sigma factor</keyword>
<reference evidence="13 14" key="1">
    <citation type="submission" date="2015-03" db="EMBL/GenBank/DDBJ databases">
        <title>Draft Genome Sequence of Burkholderia andropogonis type strain ICMP2807, isolated from Sorghum bicolor.</title>
        <authorList>
            <person name="Lopes-Santos L."/>
            <person name="Castro D.B."/>
            <person name="Ottoboni L.M."/>
            <person name="Park D."/>
            <person name="Weirc B.S."/>
            <person name="Destefano S.A."/>
        </authorList>
    </citation>
    <scope>NUCLEOTIDE SEQUENCE [LARGE SCALE GENOMIC DNA]</scope>
    <source>
        <strain evidence="13 14">ICMP2807</strain>
    </source>
</reference>
<evidence type="ECO:0000256" key="2">
    <source>
        <dbReference type="ARBA" id="ARBA00022478"/>
    </source>
</evidence>
<organism evidence="13 14">
    <name type="scientific">Robbsia andropogonis</name>
    <dbReference type="NCBI Taxonomy" id="28092"/>
    <lineage>
        <taxon>Bacteria</taxon>
        <taxon>Pseudomonadati</taxon>
        <taxon>Pseudomonadota</taxon>
        <taxon>Betaproteobacteria</taxon>
        <taxon>Burkholderiales</taxon>
        <taxon>Burkholderiaceae</taxon>
        <taxon>Robbsia</taxon>
    </lineage>
</organism>
<evidence type="ECO:0000256" key="10">
    <source>
        <dbReference type="SAM" id="MobiDB-lite"/>
    </source>
</evidence>
<gene>
    <name evidence="13" type="ORF">WM40_09525</name>
</gene>
<keyword evidence="14" id="KW-1185">Reference proteome</keyword>
<name>A0A0F5K1Z3_9BURK</name>
<evidence type="ECO:0000256" key="7">
    <source>
        <dbReference type="ARBA" id="ARBA00023125"/>
    </source>
</evidence>
<dbReference type="InterPro" id="IPR007046">
    <property type="entry name" value="RNA_pol_sigma_54_core-bd"/>
</dbReference>
<keyword evidence="2 9" id="KW-0240">DNA-directed RNA polymerase</keyword>
<proteinExistence type="inferred from homology"/>
<evidence type="ECO:0000259" key="12">
    <source>
        <dbReference type="Pfam" id="PF04963"/>
    </source>
</evidence>
<dbReference type="GO" id="GO:0016987">
    <property type="term" value="F:sigma factor activity"/>
    <property type="evidence" value="ECO:0007669"/>
    <property type="project" value="UniProtKB-KW"/>
</dbReference>
<feature type="domain" description="RNA polymerase sigma factor 54 core-binding" evidence="12">
    <location>
        <begin position="163"/>
        <end position="352"/>
    </location>
</feature>
<evidence type="ECO:0000256" key="4">
    <source>
        <dbReference type="ARBA" id="ARBA00022695"/>
    </source>
</evidence>
<dbReference type="PANTHER" id="PTHR32248">
    <property type="entry name" value="RNA POLYMERASE SIGMA-54 FACTOR"/>
    <property type="match status" value="1"/>
</dbReference>
<feature type="region of interest" description="Disordered" evidence="10">
    <location>
        <begin position="98"/>
        <end position="154"/>
    </location>
</feature>
<evidence type="ECO:0000256" key="8">
    <source>
        <dbReference type="ARBA" id="ARBA00023163"/>
    </source>
</evidence>
<accession>A0A0F5K1Z3</accession>
<dbReference type="PROSITE" id="PS00717">
    <property type="entry name" value="SIGMA54_1"/>
    <property type="match status" value="1"/>
</dbReference>
<sequence length="525" mass="56847">MQQSVRLLQLSALEFTQEVNDALASNPFLESDEPGSGNEADTGERANAVAKEASDSGEVLDYTTAAAYSSATDSIDHFDGAAFSGDAASAAISNANDAMRDGNLSNTVESGPDGLTSAEGVSGIGEMQELGSNDGSNEGGGDGADPYSSRQYGGDGFDPGEWMHAAPSLREKLHQSLRLTPLDSRDRLAALIVIESLESDGYLRMSFDELADISDCDPALTHEELDNAVTLVQTLDKPGIAARNLGECLQLQLQALPASRHRDLAIELAGAHLGRLAKREHAELQKRLGCDADTLRTVTALIRRLDPKPGESTAVDEHQYLIPDVIVRQVKGKWTVAINPAVMPRARVHRMYADMFAQSEGSSRSPLAQQLQEARWLLRNVQQRFSTIQRVAEVIVSHQRAFFDYGEIALKPLVLRDVADQLNLHESTVSRATGNKYMATPRGIFEFKHFFPRELGTESGGTCSAAAVRALLKEMISAENNDAPLSDVSLAKLLAQQGVIVARRTVAKYRRLMKVPPAELRRAGA</sequence>
<comment type="similarity">
    <text evidence="1 9">Belongs to the sigma-54 factor family.</text>
</comment>
<keyword evidence="4 9" id="KW-0548">Nucleotidyltransferase</keyword>
<evidence type="ECO:0000313" key="14">
    <source>
        <dbReference type="Proteomes" id="UP000033618"/>
    </source>
</evidence>
<dbReference type="InterPro" id="IPR000394">
    <property type="entry name" value="RNA_pol_sigma_54"/>
</dbReference>
<dbReference type="Proteomes" id="UP000033618">
    <property type="component" value="Unassembled WGS sequence"/>
</dbReference>
<protein>
    <recommendedName>
        <fullName evidence="9">RNA polymerase sigma-54 factor</fullName>
    </recommendedName>
</protein>
<evidence type="ECO:0000256" key="5">
    <source>
        <dbReference type="ARBA" id="ARBA00023015"/>
    </source>
</evidence>
<dbReference type="PATRIC" id="fig|28092.6.peg.2243"/>
<keyword evidence="5 9" id="KW-0805">Transcription regulation</keyword>
<dbReference type="GO" id="GO:0001216">
    <property type="term" value="F:DNA-binding transcription activator activity"/>
    <property type="evidence" value="ECO:0007669"/>
    <property type="project" value="InterPro"/>
</dbReference>
<dbReference type="STRING" id="28092.WM40_09525"/>
<dbReference type="Pfam" id="PF04552">
    <property type="entry name" value="Sigma54_DBD"/>
    <property type="match status" value="1"/>
</dbReference>
<evidence type="ECO:0000256" key="3">
    <source>
        <dbReference type="ARBA" id="ARBA00022679"/>
    </source>
</evidence>
<keyword evidence="8 9" id="KW-0804">Transcription</keyword>
<keyword evidence="7 9" id="KW-0238">DNA-binding</keyword>
<evidence type="ECO:0000256" key="1">
    <source>
        <dbReference type="ARBA" id="ARBA00008798"/>
    </source>
</evidence>
<dbReference type="AlphaFoldDB" id="A0A0F5K1Z3"/>
<dbReference type="Pfam" id="PF04963">
    <property type="entry name" value="Sigma54_CBD"/>
    <property type="match status" value="1"/>
</dbReference>
<dbReference type="OrthoDB" id="9814402at2"/>
<keyword evidence="3 9" id="KW-0808">Transferase</keyword>
<evidence type="ECO:0000256" key="6">
    <source>
        <dbReference type="ARBA" id="ARBA00023082"/>
    </source>
</evidence>
<dbReference type="InterPro" id="IPR007634">
    <property type="entry name" value="RNA_pol_sigma_54_DNA-bd"/>
</dbReference>
<dbReference type="PIRSF" id="PIRSF000774">
    <property type="entry name" value="RpoN"/>
    <property type="match status" value="1"/>
</dbReference>
<dbReference type="GO" id="GO:0000428">
    <property type="term" value="C:DNA-directed RNA polymerase complex"/>
    <property type="evidence" value="ECO:0007669"/>
    <property type="project" value="UniProtKB-KW"/>
</dbReference>
<feature type="region of interest" description="Disordered" evidence="10">
    <location>
        <begin position="26"/>
        <end position="56"/>
    </location>
</feature>